<protein>
    <submittedName>
        <fullName evidence="2">Uncharacterized protein</fullName>
    </submittedName>
</protein>
<feature type="transmembrane region" description="Helical" evidence="1">
    <location>
        <begin position="20"/>
        <end position="39"/>
    </location>
</feature>
<organism evidence="2 3">
    <name type="scientific">Hafnia paralvei</name>
    <dbReference type="NCBI Taxonomy" id="546367"/>
    <lineage>
        <taxon>Bacteria</taxon>
        <taxon>Pseudomonadati</taxon>
        <taxon>Pseudomonadota</taxon>
        <taxon>Gammaproteobacteria</taxon>
        <taxon>Enterobacterales</taxon>
        <taxon>Hafniaceae</taxon>
        <taxon>Hafnia</taxon>
    </lineage>
</organism>
<keyword evidence="3" id="KW-1185">Reference proteome</keyword>
<sequence>MRNNLQPKNSLDNSATNSNFFILFSCEFVFSSLLLLCIINEAPRVSIGELVRVIFVLLERDITSIPNGSAHHRIFGIAGACQL</sequence>
<proteinExistence type="predicted"/>
<dbReference type="Proteomes" id="UP000218796">
    <property type="component" value="Unassembled WGS sequence"/>
</dbReference>
<name>A0A2A2M6F5_9GAMM</name>
<evidence type="ECO:0000313" key="2">
    <source>
        <dbReference type="EMBL" id="PAV94031.1"/>
    </source>
</evidence>
<reference evidence="2 3" key="1">
    <citation type="submission" date="2017-08" db="EMBL/GenBank/DDBJ databases">
        <title>Draft Genome Sequence of Hafnia alvei CITHA-6 Isolated from Raw Bovine Milk.</title>
        <authorList>
            <person name="Culligan E.P."/>
            <person name="Mcsweeney A."/>
            <person name="O'Doherty C."/>
            <person name="Gleeson E."/>
            <person name="O'Riordan D."/>
            <person name="Sleator R.D."/>
        </authorList>
    </citation>
    <scope>NUCLEOTIDE SEQUENCE [LARGE SCALE GENOMIC DNA]</scope>
    <source>
        <strain evidence="2 3">CITHA-6</strain>
    </source>
</reference>
<accession>A0A2A2M6F5</accession>
<dbReference type="AlphaFoldDB" id="A0A2A2M6F5"/>
<dbReference type="PROSITE" id="PS51257">
    <property type="entry name" value="PROKAR_LIPOPROTEIN"/>
    <property type="match status" value="1"/>
</dbReference>
<keyword evidence="1" id="KW-1133">Transmembrane helix</keyword>
<comment type="caution">
    <text evidence="2">The sequence shown here is derived from an EMBL/GenBank/DDBJ whole genome shotgun (WGS) entry which is preliminary data.</text>
</comment>
<evidence type="ECO:0000256" key="1">
    <source>
        <dbReference type="SAM" id="Phobius"/>
    </source>
</evidence>
<dbReference type="EMBL" id="NQMS01000022">
    <property type="protein sequence ID" value="PAV94031.1"/>
    <property type="molecule type" value="Genomic_DNA"/>
</dbReference>
<keyword evidence="1" id="KW-0812">Transmembrane</keyword>
<gene>
    <name evidence="2" type="ORF">CJD50_22920</name>
</gene>
<keyword evidence="1" id="KW-0472">Membrane</keyword>
<evidence type="ECO:0000313" key="3">
    <source>
        <dbReference type="Proteomes" id="UP000218796"/>
    </source>
</evidence>